<evidence type="ECO:0000313" key="9">
    <source>
        <dbReference type="EMBL" id="KAK2157523.1"/>
    </source>
</evidence>
<sequence length="114" mass="13256">MIPVVLGGGNYTTDVPPHSVINLLDFSSPKSLADYQIELGKDETRYYSYFQWKSDYKLADISSVMMCRLCDGLQENKFPHRPASRHYADYWFGSHGERCDNKLMTRLKKTLIRK</sequence>
<keyword evidence="10" id="KW-1185">Reference proteome</keyword>
<dbReference type="GO" id="GO:0000139">
    <property type="term" value="C:Golgi membrane"/>
    <property type="evidence" value="ECO:0007669"/>
    <property type="project" value="UniProtKB-SubCell"/>
</dbReference>
<dbReference type="InterPro" id="IPR001503">
    <property type="entry name" value="Glyco_trans_10"/>
</dbReference>
<dbReference type="SUPFAM" id="SSF53756">
    <property type="entry name" value="UDP-Glycosyltransferase/glycogen phosphorylase"/>
    <property type="match status" value="1"/>
</dbReference>
<evidence type="ECO:0000256" key="3">
    <source>
        <dbReference type="ARBA" id="ARBA00008919"/>
    </source>
</evidence>
<dbReference type="Pfam" id="PF00852">
    <property type="entry name" value="Glyco_transf_10"/>
    <property type="match status" value="1"/>
</dbReference>
<protein>
    <recommendedName>
        <fullName evidence="7">Fucosyltransferase</fullName>
        <ecNumber evidence="7">2.4.1.-</ecNumber>
    </recommendedName>
</protein>
<keyword evidence="7" id="KW-0472">Membrane</keyword>
<keyword evidence="5 7" id="KW-0808">Transferase</keyword>
<dbReference type="EMBL" id="JAODUP010000189">
    <property type="protein sequence ID" value="KAK2157523.1"/>
    <property type="molecule type" value="Genomic_DNA"/>
</dbReference>
<name>A0AAD9N6Q2_9ANNE</name>
<dbReference type="Proteomes" id="UP001208570">
    <property type="component" value="Unassembled WGS sequence"/>
</dbReference>
<evidence type="ECO:0000313" key="10">
    <source>
        <dbReference type="Proteomes" id="UP001208570"/>
    </source>
</evidence>
<gene>
    <name evidence="9" type="ORF">LSH36_189g00033</name>
</gene>
<proteinExistence type="inferred from homology"/>
<accession>A0AAD9N6Q2</accession>
<comment type="similarity">
    <text evidence="3 7">Belongs to the glycosyltransferase 10 family.</text>
</comment>
<reference evidence="9" key="1">
    <citation type="journal article" date="2023" name="Mol. Biol. Evol.">
        <title>Third-Generation Sequencing Reveals the Adaptive Role of the Epigenome in Three Deep-Sea Polychaetes.</title>
        <authorList>
            <person name="Perez M."/>
            <person name="Aroh O."/>
            <person name="Sun Y."/>
            <person name="Lan Y."/>
            <person name="Juniper S.K."/>
            <person name="Young C.R."/>
            <person name="Angers B."/>
            <person name="Qian P.Y."/>
        </authorList>
    </citation>
    <scope>NUCLEOTIDE SEQUENCE</scope>
    <source>
        <strain evidence="9">P08H-3</strain>
    </source>
</reference>
<dbReference type="InterPro" id="IPR038577">
    <property type="entry name" value="GT10-like_C_sf"/>
</dbReference>
<evidence type="ECO:0000256" key="4">
    <source>
        <dbReference type="ARBA" id="ARBA00022676"/>
    </source>
</evidence>
<comment type="subcellular location">
    <subcellularLocation>
        <location evidence="1">Golgi apparatus membrane</location>
        <topology evidence="1">Single-pass type II membrane protein</topology>
    </subcellularLocation>
    <subcellularLocation>
        <location evidence="7">Golgi apparatus</location>
        <location evidence="7">Golgi stack membrane</location>
        <topology evidence="7">Single-pass type II membrane protein</topology>
    </subcellularLocation>
</comment>
<keyword evidence="4 7" id="KW-0328">Glycosyltransferase</keyword>
<keyword evidence="7" id="KW-0812">Transmembrane</keyword>
<comment type="caution">
    <text evidence="9">The sequence shown here is derived from an EMBL/GenBank/DDBJ whole genome shotgun (WGS) entry which is preliminary data.</text>
</comment>
<dbReference type="EC" id="2.4.1.-" evidence="7"/>
<organism evidence="9 10">
    <name type="scientific">Paralvinella palmiformis</name>
    <dbReference type="NCBI Taxonomy" id="53620"/>
    <lineage>
        <taxon>Eukaryota</taxon>
        <taxon>Metazoa</taxon>
        <taxon>Spiralia</taxon>
        <taxon>Lophotrochozoa</taxon>
        <taxon>Annelida</taxon>
        <taxon>Polychaeta</taxon>
        <taxon>Sedentaria</taxon>
        <taxon>Canalipalpata</taxon>
        <taxon>Terebellida</taxon>
        <taxon>Terebelliformia</taxon>
        <taxon>Alvinellidae</taxon>
        <taxon>Paralvinella</taxon>
    </lineage>
</organism>
<comment type="pathway">
    <text evidence="2">Protein modification; protein glycosylation.</text>
</comment>
<evidence type="ECO:0000256" key="2">
    <source>
        <dbReference type="ARBA" id="ARBA00004922"/>
    </source>
</evidence>
<keyword evidence="6 7" id="KW-0333">Golgi apparatus</keyword>
<evidence type="ECO:0000259" key="8">
    <source>
        <dbReference type="Pfam" id="PF00852"/>
    </source>
</evidence>
<evidence type="ECO:0000256" key="6">
    <source>
        <dbReference type="ARBA" id="ARBA00023034"/>
    </source>
</evidence>
<dbReference type="PANTHER" id="PTHR48438">
    <property type="entry name" value="ALPHA-(1,3)-FUCOSYLTRANSFERASE C-RELATED"/>
    <property type="match status" value="1"/>
</dbReference>
<dbReference type="InterPro" id="IPR055270">
    <property type="entry name" value="Glyco_tran_10_C"/>
</dbReference>
<dbReference type="Gene3D" id="3.40.50.11660">
    <property type="entry name" value="Glycosyl transferase family 10, C-terminal domain"/>
    <property type="match status" value="1"/>
</dbReference>
<dbReference type="GO" id="GO:0008417">
    <property type="term" value="F:fucosyltransferase activity"/>
    <property type="evidence" value="ECO:0007669"/>
    <property type="project" value="InterPro"/>
</dbReference>
<feature type="domain" description="Fucosyltransferase C-terminal" evidence="8">
    <location>
        <begin position="1"/>
        <end position="78"/>
    </location>
</feature>
<evidence type="ECO:0000256" key="5">
    <source>
        <dbReference type="ARBA" id="ARBA00022679"/>
    </source>
</evidence>
<evidence type="ECO:0000256" key="1">
    <source>
        <dbReference type="ARBA" id="ARBA00004323"/>
    </source>
</evidence>
<evidence type="ECO:0000256" key="7">
    <source>
        <dbReference type="RuleBase" id="RU003832"/>
    </source>
</evidence>
<dbReference type="AlphaFoldDB" id="A0AAD9N6Q2"/>
<dbReference type="PANTHER" id="PTHR48438:SF1">
    <property type="entry name" value="ALPHA-(1,3)-FUCOSYLTRANSFERASE C-RELATED"/>
    <property type="match status" value="1"/>
</dbReference>
<dbReference type="GO" id="GO:0032580">
    <property type="term" value="C:Golgi cisterna membrane"/>
    <property type="evidence" value="ECO:0007669"/>
    <property type="project" value="UniProtKB-SubCell"/>
</dbReference>